<comment type="caution">
    <text evidence="1">The sequence shown here is derived from an EMBL/GenBank/DDBJ whole genome shotgun (WGS) entry which is preliminary data.</text>
</comment>
<dbReference type="AlphaFoldDB" id="A0A8J6J556"/>
<dbReference type="PANTHER" id="PTHR11669:SF8">
    <property type="entry name" value="DNA POLYMERASE III SUBUNIT DELTA"/>
    <property type="match status" value="1"/>
</dbReference>
<evidence type="ECO:0000313" key="2">
    <source>
        <dbReference type="Proteomes" id="UP000602260"/>
    </source>
</evidence>
<dbReference type="EMBL" id="JACOPN010000005">
    <property type="protein sequence ID" value="MBC5717322.1"/>
    <property type="molecule type" value="Genomic_DNA"/>
</dbReference>
<keyword evidence="2" id="KW-1185">Reference proteome</keyword>
<dbReference type="SUPFAM" id="SSF52540">
    <property type="entry name" value="P-loop containing nucleoside triphosphate hydrolases"/>
    <property type="match status" value="1"/>
</dbReference>
<dbReference type="PANTHER" id="PTHR11669">
    <property type="entry name" value="REPLICATION FACTOR C / DNA POLYMERASE III GAMMA-TAU SUBUNIT"/>
    <property type="match status" value="1"/>
</dbReference>
<dbReference type="Proteomes" id="UP000602260">
    <property type="component" value="Unassembled WGS sequence"/>
</dbReference>
<protein>
    <submittedName>
        <fullName evidence="1">AAA family ATPase</fullName>
    </submittedName>
</protein>
<organism evidence="1 2">
    <name type="scientific">Flintibacter faecis</name>
    <dbReference type="NCBI Taxonomy" id="2763047"/>
    <lineage>
        <taxon>Bacteria</taxon>
        <taxon>Bacillati</taxon>
        <taxon>Bacillota</taxon>
        <taxon>Clostridia</taxon>
        <taxon>Eubacteriales</taxon>
        <taxon>Flintibacter</taxon>
    </lineage>
</organism>
<accession>A0A8J6J556</accession>
<dbReference type="InterPro" id="IPR027417">
    <property type="entry name" value="P-loop_NTPase"/>
</dbReference>
<sequence>MDFPALAGNGRLKQQLSQREEGRGLSHAYLIAGPKGSGRHTLATELSAAMVCTAPAGQRPCHRCPPCKKVLAGVHPDVNMISGGEKPIAVDQVRSLRSDAYVRPNEGQRKVYVLEGADQMNASAQNAMLKLLEEGPDYAAFLLLAENGSGVLETVRSRCEELELSPVPLADCRRYLAVRFPGKTEEEREQAAFSCQGVLGRAVALLEGSSTPEWQSAVETLAEAIERGGELELFQASMALDRKDSLLPMLEALEENLGRRCVAASDRRRLVKGMELVAALRRAAKLNANPGQLAGWLCAGMFS</sequence>
<dbReference type="Pfam" id="PF13177">
    <property type="entry name" value="DNA_pol3_delta2"/>
    <property type="match status" value="1"/>
</dbReference>
<proteinExistence type="predicted"/>
<name>A0A8J6J556_9FIRM</name>
<dbReference type="Gene3D" id="3.40.50.300">
    <property type="entry name" value="P-loop containing nucleotide triphosphate hydrolases"/>
    <property type="match status" value="1"/>
</dbReference>
<gene>
    <name evidence="1" type="ORF">H8S55_08325</name>
</gene>
<evidence type="ECO:0000313" key="1">
    <source>
        <dbReference type="EMBL" id="MBC5717322.1"/>
    </source>
</evidence>
<dbReference type="GO" id="GO:0006261">
    <property type="term" value="P:DNA-templated DNA replication"/>
    <property type="evidence" value="ECO:0007669"/>
    <property type="project" value="TreeGrafter"/>
</dbReference>
<dbReference type="RefSeq" id="WP_186878600.1">
    <property type="nucleotide sequence ID" value="NZ_JACOPN010000005.1"/>
</dbReference>
<dbReference type="InterPro" id="IPR050238">
    <property type="entry name" value="DNA_Rep/Repair_Clamp_Loader"/>
</dbReference>
<reference evidence="1" key="1">
    <citation type="submission" date="2020-08" db="EMBL/GenBank/DDBJ databases">
        <title>Genome public.</title>
        <authorList>
            <person name="Liu C."/>
            <person name="Sun Q."/>
        </authorList>
    </citation>
    <scope>NUCLEOTIDE SEQUENCE</scope>
    <source>
        <strain evidence="1">BX5</strain>
    </source>
</reference>